<evidence type="ECO:0000313" key="2">
    <source>
        <dbReference type="EMBL" id="GBR74358.1"/>
    </source>
</evidence>
<accession>A0A388TC06</accession>
<keyword evidence="1" id="KW-0732">Signal</keyword>
<keyword evidence="3" id="KW-1185">Reference proteome</keyword>
<evidence type="ECO:0000256" key="1">
    <source>
        <dbReference type="SAM" id="SignalP"/>
    </source>
</evidence>
<dbReference type="AlphaFoldDB" id="A0A388TC06"/>
<feature type="signal peptide" evidence="1">
    <location>
        <begin position="1"/>
        <end position="22"/>
    </location>
</feature>
<feature type="chain" id="PRO_5017224403" evidence="1">
    <location>
        <begin position="23"/>
        <end position="367"/>
    </location>
</feature>
<gene>
    <name evidence="2" type="ORF">NO1_1548</name>
</gene>
<sequence>MKINWQKTLVFLTILALGLTLAGCGKTASGGGSSGGGGGGGYNRSNATVTDNTGLIDAINNGTDDIVISVGADIAVTNNATLNITVGQTLTVADGASLNVGWGAAITLNGTITVESGAVLVDDGAYKRAPGVPLGPWQKNETASIVFKAGAQGHRYHPTLNSLVNFVGDDSYAIIELKEGELILKRFEYELYGDAEIHGPLPFEFNSSETAIVKSGSELILDSGANIVLNGSIVVKSGATLIDTSARLWFGNGNGTIVFEAGSSAENNTAAIGTGQVLDIQSGTVTLYNPTKVATNGGKIYEIDGTVHFNQVDDDPFNTWVAATPYIKGRDGAVLVINQKAADVLASPFDAAGTYNWSESTSTWVIQ</sequence>
<proteinExistence type="predicted"/>
<reference evidence="2 3" key="1">
    <citation type="journal article" date="2019" name="ISME J.">
        <title>Genome analyses of uncultured TG2/ZB3 bacteria in 'Margulisbacteria' specifically attached to ectosymbiotic spirochetes of protists in the termite gut.</title>
        <authorList>
            <person name="Utami Y.D."/>
            <person name="Kuwahara H."/>
            <person name="Igai K."/>
            <person name="Murakami T."/>
            <person name="Sugaya K."/>
            <person name="Morikawa T."/>
            <person name="Nagura Y."/>
            <person name="Yuki M."/>
            <person name="Deevong P."/>
            <person name="Inoue T."/>
            <person name="Kihara K."/>
            <person name="Lo N."/>
            <person name="Yamada A."/>
            <person name="Ohkuma M."/>
            <person name="Hongoh Y."/>
        </authorList>
    </citation>
    <scope>NUCLEOTIDE SEQUENCE [LARGE SCALE GENOMIC DNA]</scope>
    <source>
        <strain evidence="2">NkOx7-01</strain>
    </source>
</reference>
<dbReference type="PROSITE" id="PS51257">
    <property type="entry name" value="PROKAR_LIPOPROTEIN"/>
    <property type="match status" value="1"/>
</dbReference>
<protein>
    <submittedName>
        <fullName evidence="2">Uncharacterized protein</fullName>
    </submittedName>
</protein>
<dbReference type="EMBL" id="BGZN01000042">
    <property type="protein sequence ID" value="GBR74358.1"/>
    <property type="molecule type" value="Genomic_DNA"/>
</dbReference>
<organism evidence="2 3">
    <name type="scientific">Termititenax aidoneus</name>
    <dbReference type="NCBI Taxonomy" id="2218524"/>
    <lineage>
        <taxon>Bacteria</taxon>
        <taxon>Bacillati</taxon>
        <taxon>Candidatus Margulisiibacteriota</taxon>
        <taxon>Candidatus Termititenacia</taxon>
        <taxon>Candidatus Termititenacales</taxon>
        <taxon>Candidatus Termititenacaceae</taxon>
        <taxon>Candidatus Termititenax</taxon>
    </lineage>
</organism>
<evidence type="ECO:0000313" key="3">
    <source>
        <dbReference type="Proteomes" id="UP000269352"/>
    </source>
</evidence>
<comment type="caution">
    <text evidence="2">The sequence shown here is derived from an EMBL/GenBank/DDBJ whole genome shotgun (WGS) entry which is preliminary data.</text>
</comment>
<dbReference type="Proteomes" id="UP000269352">
    <property type="component" value="Unassembled WGS sequence"/>
</dbReference>
<name>A0A388TC06_TERA1</name>